<evidence type="ECO:0000256" key="6">
    <source>
        <dbReference type="SAM" id="MobiDB-lite"/>
    </source>
</evidence>
<accession>A0A8H4B487</accession>
<dbReference type="GO" id="GO:0005886">
    <property type="term" value="C:plasma membrane"/>
    <property type="evidence" value="ECO:0007669"/>
    <property type="project" value="TreeGrafter"/>
</dbReference>
<keyword evidence="5 7" id="KW-0472">Membrane</keyword>
<feature type="transmembrane region" description="Helical" evidence="7">
    <location>
        <begin position="1033"/>
        <end position="1056"/>
    </location>
</feature>
<dbReference type="PANTHER" id="PTHR10582:SF2">
    <property type="entry name" value="INACTIVE"/>
    <property type="match status" value="1"/>
</dbReference>
<evidence type="ECO:0000256" key="5">
    <source>
        <dbReference type="ARBA" id="ARBA00023136"/>
    </source>
</evidence>
<feature type="transmembrane region" description="Helical" evidence="7">
    <location>
        <begin position="1000"/>
        <end position="1021"/>
    </location>
</feature>
<dbReference type="InterPro" id="IPR005821">
    <property type="entry name" value="Ion_trans_dom"/>
</dbReference>
<evidence type="ECO:0000256" key="4">
    <source>
        <dbReference type="ARBA" id="ARBA00022989"/>
    </source>
</evidence>
<gene>
    <name evidence="9" type="ORF">F8M41_009323</name>
</gene>
<feature type="transmembrane region" description="Helical" evidence="7">
    <location>
        <begin position="797"/>
        <end position="819"/>
    </location>
</feature>
<feature type="transmembrane region" description="Helical" evidence="7">
    <location>
        <begin position="831"/>
        <end position="852"/>
    </location>
</feature>
<dbReference type="GO" id="GO:0005216">
    <property type="term" value="F:monoatomic ion channel activity"/>
    <property type="evidence" value="ECO:0007669"/>
    <property type="project" value="InterPro"/>
</dbReference>
<protein>
    <submittedName>
        <fullName evidence="9">Transient receptor potential cation channel subfamily a member 1-like</fullName>
    </submittedName>
</protein>
<dbReference type="EMBL" id="WTPW01000021">
    <property type="protein sequence ID" value="KAF0558433.1"/>
    <property type="molecule type" value="Genomic_DNA"/>
</dbReference>
<keyword evidence="9" id="KW-0675">Receptor</keyword>
<dbReference type="InterPro" id="IPR024862">
    <property type="entry name" value="TRPV"/>
</dbReference>
<feature type="region of interest" description="Disordered" evidence="6">
    <location>
        <begin position="1"/>
        <end position="25"/>
    </location>
</feature>
<comment type="subcellular location">
    <subcellularLocation>
        <location evidence="1">Membrane</location>
        <topology evidence="1">Multi-pass membrane protein</topology>
    </subcellularLocation>
</comment>
<dbReference type="OrthoDB" id="6068913at2759"/>
<evidence type="ECO:0000313" key="10">
    <source>
        <dbReference type="Proteomes" id="UP000439903"/>
    </source>
</evidence>
<sequence length="1172" mass="137751">MSSSKSEDQTEISIDVSREEKNNVPHGGKKIDNYVLSPNMKCIATLSEEDKSIVVWSITDELNVNYESSLNVNDLEHALNTDNFCKKPGFNFEIIFDEPDVLVGISNYKQVIIRLSGVDFVIDFAIIDIRTKLRQILLAQGLEGWTKRVAFLENEDLVVIKLRPVYRAYIFSKPNINGKQKWACKNCIELEKKVNLCYITKKGKLFMRFNYTIPIVMQWDLITRKFDMQYILDLNFGDIRMDLNSDNTLLAISGDKIHDYGSVICVYLTKSGMMIANKIFGESLRNCCFIGSGEEERLFFSGPHHETKGHNSYILNPRTHTLNKAPDTHVLYDIYHVAFNDKSIGPINIIDYCIFSDYIIKNNNNSLLIQKLSQNDIWIECLKHKEHYYGNTYTYFNIKEIMQFMQEILDKYNDNEYKPDRTLTQNYSNEQELYSMEPFNWIIEYKKEEKFWNIQLQAQIETDKRICAVGFNLDYGSILEIKVLKNGDILLVCQLSIQIYTIEDFKIKLIYCWFDESEFKLEAPKLPKLSIINLLTLFKKNLIFYNFGSEILPSPTTLALTYKSISYRDFANLTCNNSTLLKLYGKHIFKLLLNNWFSLIPINQLLNYCYDYGLSMLKKGDIFSFILITSQIAFILTKLEKSNKYNRFTEEFLSKTNMLIGHPLTCYEIKDSLLFNLQHYENNVDLHNLYNTSFFNYFVFWISKKCDLLKKSYPQAYQIFAFPYLLYSSYIIVYHQETVRLMFPLLGFATYSKKYSYSELFYLQGNPFTSLLDSPDYYKWWNIKALINFKWNTYGRLYYFIIWAIYLIFMCCFLIVSTIPEHKISWNDQEILLIATIFFGFMHFIFEVRQFIYKPMAYIASPWNWFDLAAILVPTITSIIWLHYKTPSTWIITIAAFLLEIKFLLFFRTLDYFGTYFAIMIGVAQKVFSFLVVLGIIVLAFAHSLHLLLRPTSEYSYDQPSFTNDSNNPWNLVPTYQFISSNGTVGTSMLIETPDDSTNLFTMFSTSILAVYFMLTGDLSYISSWILKNNWTLAFLLVIFSFFTTVYLLNLFISLLGNAIDVRNNEESFLQLRGEILSEIELFWMLPYQRRKTNWFPEILWYRASVKELKKYIEDIEDKQSFDPKILKITKTEDSDEKLKKLINETITNQINEVLKDPLDKINKLIELIEKK</sequence>
<dbReference type="GO" id="GO:0098703">
    <property type="term" value="P:calcium ion import across plasma membrane"/>
    <property type="evidence" value="ECO:0007669"/>
    <property type="project" value="TreeGrafter"/>
</dbReference>
<keyword evidence="4 7" id="KW-1133">Transmembrane helix</keyword>
<evidence type="ECO:0000313" key="9">
    <source>
        <dbReference type="EMBL" id="KAF0558433.1"/>
    </source>
</evidence>
<keyword evidence="2 7" id="KW-0812">Transmembrane</keyword>
<feature type="transmembrane region" description="Helical" evidence="7">
    <location>
        <begin position="890"/>
        <end position="907"/>
    </location>
</feature>
<proteinExistence type="predicted"/>
<feature type="transmembrane region" description="Helical" evidence="7">
    <location>
        <begin position="927"/>
        <end position="949"/>
    </location>
</feature>
<organism evidence="9 10">
    <name type="scientific">Gigaspora margarita</name>
    <dbReference type="NCBI Taxonomy" id="4874"/>
    <lineage>
        <taxon>Eukaryota</taxon>
        <taxon>Fungi</taxon>
        <taxon>Fungi incertae sedis</taxon>
        <taxon>Mucoromycota</taxon>
        <taxon>Glomeromycotina</taxon>
        <taxon>Glomeromycetes</taxon>
        <taxon>Diversisporales</taxon>
        <taxon>Gigasporaceae</taxon>
        <taxon>Gigaspora</taxon>
    </lineage>
</organism>
<keyword evidence="3" id="KW-0677">Repeat</keyword>
<keyword evidence="10" id="KW-1185">Reference proteome</keyword>
<reference evidence="9 10" key="1">
    <citation type="journal article" date="2019" name="Environ. Microbiol.">
        <title>At the nexus of three kingdoms: the genome of the mycorrhizal fungus Gigaspora margarita provides insights into plant, endobacterial and fungal interactions.</title>
        <authorList>
            <person name="Venice F."/>
            <person name="Ghignone S."/>
            <person name="Salvioli di Fossalunga A."/>
            <person name="Amselem J."/>
            <person name="Novero M."/>
            <person name="Xianan X."/>
            <person name="Sedzielewska Toro K."/>
            <person name="Morin E."/>
            <person name="Lipzen A."/>
            <person name="Grigoriev I.V."/>
            <person name="Henrissat B."/>
            <person name="Martin F.M."/>
            <person name="Bonfante P."/>
        </authorList>
    </citation>
    <scope>NUCLEOTIDE SEQUENCE [LARGE SCALE GENOMIC DNA]</scope>
    <source>
        <strain evidence="9 10">BEG34</strain>
    </source>
</reference>
<evidence type="ECO:0000256" key="2">
    <source>
        <dbReference type="ARBA" id="ARBA00022692"/>
    </source>
</evidence>
<evidence type="ECO:0000256" key="7">
    <source>
        <dbReference type="SAM" id="Phobius"/>
    </source>
</evidence>
<comment type="caution">
    <text evidence="9">The sequence shown here is derived from an EMBL/GenBank/DDBJ whole genome shotgun (WGS) entry which is preliminary data.</text>
</comment>
<name>A0A8H4B487_GIGMA</name>
<dbReference type="Proteomes" id="UP000439903">
    <property type="component" value="Unassembled WGS sequence"/>
</dbReference>
<evidence type="ECO:0000256" key="3">
    <source>
        <dbReference type="ARBA" id="ARBA00022737"/>
    </source>
</evidence>
<dbReference type="AlphaFoldDB" id="A0A8H4B487"/>
<evidence type="ECO:0000256" key="1">
    <source>
        <dbReference type="ARBA" id="ARBA00004141"/>
    </source>
</evidence>
<dbReference type="Pfam" id="PF00520">
    <property type="entry name" value="Ion_trans"/>
    <property type="match status" value="1"/>
</dbReference>
<evidence type="ECO:0000259" key="8">
    <source>
        <dbReference type="Pfam" id="PF00520"/>
    </source>
</evidence>
<feature type="transmembrane region" description="Helical" evidence="7">
    <location>
        <begin position="864"/>
        <end position="884"/>
    </location>
</feature>
<dbReference type="PANTHER" id="PTHR10582">
    <property type="entry name" value="TRANSIENT RECEPTOR POTENTIAL ION CHANNEL PROTEIN"/>
    <property type="match status" value="1"/>
</dbReference>
<feature type="domain" description="Ion transport" evidence="8">
    <location>
        <begin position="801"/>
        <end position="1065"/>
    </location>
</feature>